<dbReference type="SUPFAM" id="SSF103473">
    <property type="entry name" value="MFS general substrate transporter"/>
    <property type="match status" value="1"/>
</dbReference>
<dbReference type="GO" id="GO:0005886">
    <property type="term" value="C:plasma membrane"/>
    <property type="evidence" value="ECO:0007669"/>
    <property type="project" value="UniProtKB-SubCell"/>
</dbReference>
<feature type="transmembrane region" description="Helical" evidence="9">
    <location>
        <begin position="91"/>
        <end position="110"/>
    </location>
</feature>
<accession>A0A089LAH0</accession>
<evidence type="ECO:0000256" key="6">
    <source>
        <dbReference type="ARBA" id="ARBA00022989"/>
    </source>
</evidence>
<dbReference type="GO" id="GO:0022857">
    <property type="term" value="F:transmembrane transporter activity"/>
    <property type="evidence" value="ECO:0007669"/>
    <property type="project" value="InterPro"/>
</dbReference>
<evidence type="ECO:0000256" key="5">
    <source>
        <dbReference type="ARBA" id="ARBA00022692"/>
    </source>
</evidence>
<keyword evidence="6 9" id="KW-1133">Transmembrane helix</keyword>
<evidence type="ECO:0000256" key="2">
    <source>
        <dbReference type="ARBA" id="ARBA00008537"/>
    </source>
</evidence>
<evidence type="ECO:0000313" key="12">
    <source>
        <dbReference type="Proteomes" id="UP000029518"/>
    </source>
</evidence>
<name>A0A089LAH0_PAEBO</name>
<comment type="subcellular location">
    <subcellularLocation>
        <location evidence="1">Cell membrane</location>
        <topology evidence="1">Multi-pass membrane protein</topology>
    </subcellularLocation>
</comment>
<feature type="transmembrane region" description="Helical" evidence="9">
    <location>
        <begin position="208"/>
        <end position="229"/>
    </location>
</feature>
<dbReference type="Proteomes" id="UP000029518">
    <property type="component" value="Chromosome"/>
</dbReference>
<dbReference type="PANTHER" id="PTHR42718:SF9">
    <property type="entry name" value="MAJOR FACILITATOR SUPERFAMILY MULTIDRUG TRANSPORTER MFSC"/>
    <property type="match status" value="1"/>
</dbReference>
<sequence>MTNTTNQGNSAAIEAPFSLKAIIPPLLAIIVGMIMVILDSTAVNVAVPNLVQYFATDLKTVQWAITGYTLALAAVIPLAGYMTDRFGSKQVFLTTIVMFVLGSVLCSVAQTSTQLVIFRVIQGLGGGMVAPIGMAMVFRLAPAERRGSIMGMLGIPMLLAPALGPILSGWLVEYVSWHWIFLINLPIGIVGIILGVKYLPVTEKKGKAHLDIFGIILAPLAFSMLAYGVNQGGGESWTSTGALVGLSVGGVALVLFVIAELMQKHPLLELRVFRSSDFTRGIILSWVTQAALFGSMLFVPLYLQQIRNYTPLETGLILLPQALASGLGMPVGGRLFDKIGARPLLFVGLSVISTALFLLSGVTVDTSLPVIMACLAMMGLGMGLSMMPVNTHVLNSAPREWVGRVTPLTAAAQQVVVSFAVAGMTGYLTSQITVHMGEMAAGSNPLVAAVQGFNDVFFLSACIALAGVVLSLILRKPKTAGSAGAPEGQKADAAVMMGH</sequence>
<keyword evidence="7 9" id="KW-0472">Membrane</keyword>
<evidence type="ECO:0000256" key="3">
    <source>
        <dbReference type="ARBA" id="ARBA00022448"/>
    </source>
</evidence>
<keyword evidence="4" id="KW-1003">Cell membrane</keyword>
<reference evidence="11" key="1">
    <citation type="submission" date="2014-08" db="EMBL/GenBank/DDBJ databases">
        <title>Comparative genomics of the Paenibacillus odorifer group.</title>
        <authorList>
            <person name="den Bakker H.C."/>
            <person name="Tsai Y.-C.Y.-C."/>
            <person name="Martin N."/>
            <person name="Korlach J."/>
            <person name="Wiedmann M."/>
        </authorList>
    </citation>
    <scope>NUCLEOTIDE SEQUENCE [LARGE SCALE GENOMIC DNA]</scope>
    <source>
        <strain evidence="11">DSM 13188</strain>
    </source>
</reference>
<feature type="transmembrane region" description="Helical" evidence="9">
    <location>
        <begin position="344"/>
        <end position="364"/>
    </location>
</feature>
<feature type="transmembrane region" description="Helical" evidence="9">
    <location>
        <begin position="21"/>
        <end position="40"/>
    </location>
</feature>
<feature type="transmembrane region" description="Helical" evidence="9">
    <location>
        <begin position="370"/>
        <end position="394"/>
    </location>
</feature>
<dbReference type="NCBIfam" id="TIGR00711">
    <property type="entry name" value="efflux_EmrB"/>
    <property type="match status" value="1"/>
</dbReference>
<dbReference type="InterPro" id="IPR011701">
    <property type="entry name" value="MFS"/>
</dbReference>
<proteinExistence type="inferred from homology"/>
<dbReference type="Gene3D" id="1.20.1250.20">
    <property type="entry name" value="MFS general substrate transporter like domains"/>
    <property type="match status" value="1"/>
</dbReference>
<comment type="similarity">
    <text evidence="2">Belongs to the major facilitator superfamily. EmrB family.</text>
</comment>
<evidence type="ECO:0000256" key="4">
    <source>
        <dbReference type="ARBA" id="ARBA00022475"/>
    </source>
</evidence>
<dbReference type="AlphaFoldDB" id="A0A089LAH0"/>
<evidence type="ECO:0000256" key="7">
    <source>
        <dbReference type="ARBA" id="ARBA00023136"/>
    </source>
</evidence>
<dbReference type="InterPro" id="IPR020846">
    <property type="entry name" value="MFS_dom"/>
</dbReference>
<feature type="transmembrane region" description="Helical" evidence="9">
    <location>
        <begin position="241"/>
        <end position="262"/>
    </location>
</feature>
<dbReference type="HOGENOM" id="CLU_000960_28_0_9"/>
<evidence type="ECO:0000256" key="8">
    <source>
        <dbReference type="SAM" id="MobiDB-lite"/>
    </source>
</evidence>
<dbReference type="InterPro" id="IPR036259">
    <property type="entry name" value="MFS_trans_sf"/>
</dbReference>
<feature type="transmembrane region" description="Helical" evidence="9">
    <location>
        <begin position="116"/>
        <end position="138"/>
    </location>
</feature>
<gene>
    <name evidence="11" type="ORF">PBOR_17135</name>
</gene>
<keyword evidence="3" id="KW-0813">Transport</keyword>
<organism evidence="11 12">
    <name type="scientific">Paenibacillus borealis</name>
    <dbReference type="NCBI Taxonomy" id="160799"/>
    <lineage>
        <taxon>Bacteria</taxon>
        <taxon>Bacillati</taxon>
        <taxon>Bacillota</taxon>
        <taxon>Bacilli</taxon>
        <taxon>Bacillales</taxon>
        <taxon>Paenibacillaceae</taxon>
        <taxon>Paenibacillus</taxon>
    </lineage>
</organism>
<dbReference type="InterPro" id="IPR004638">
    <property type="entry name" value="EmrB-like"/>
</dbReference>
<evidence type="ECO:0000256" key="9">
    <source>
        <dbReference type="SAM" id="Phobius"/>
    </source>
</evidence>
<dbReference type="RefSeq" id="WP_042213430.1">
    <property type="nucleotide sequence ID" value="NZ_CP009285.1"/>
</dbReference>
<evidence type="ECO:0000256" key="1">
    <source>
        <dbReference type="ARBA" id="ARBA00004651"/>
    </source>
</evidence>
<feature type="transmembrane region" description="Helical" evidence="9">
    <location>
        <begin position="315"/>
        <end position="332"/>
    </location>
</feature>
<evidence type="ECO:0000259" key="10">
    <source>
        <dbReference type="PROSITE" id="PS50850"/>
    </source>
</evidence>
<dbReference type="PROSITE" id="PS50850">
    <property type="entry name" value="MFS"/>
    <property type="match status" value="1"/>
</dbReference>
<dbReference type="KEGG" id="pbd:PBOR_17135"/>
<dbReference type="Gene3D" id="1.20.1720.10">
    <property type="entry name" value="Multidrug resistance protein D"/>
    <property type="match status" value="1"/>
</dbReference>
<feature type="transmembrane region" description="Helical" evidence="9">
    <location>
        <begin position="283"/>
        <end position="303"/>
    </location>
</feature>
<feature type="transmembrane region" description="Helical" evidence="9">
    <location>
        <begin position="150"/>
        <end position="171"/>
    </location>
</feature>
<evidence type="ECO:0000313" key="11">
    <source>
        <dbReference type="EMBL" id="AIQ58471.1"/>
    </source>
</evidence>
<feature type="transmembrane region" description="Helical" evidence="9">
    <location>
        <begin position="456"/>
        <end position="474"/>
    </location>
</feature>
<feature type="transmembrane region" description="Helical" evidence="9">
    <location>
        <begin position="60"/>
        <end position="79"/>
    </location>
</feature>
<dbReference type="Pfam" id="PF07690">
    <property type="entry name" value="MFS_1"/>
    <property type="match status" value="1"/>
</dbReference>
<dbReference type="OrthoDB" id="9816041at2"/>
<dbReference type="PANTHER" id="PTHR42718">
    <property type="entry name" value="MAJOR FACILITATOR SUPERFAMILY MULTIDRUG TRANSPORTER MFSC"/>
    <property type="match status" value="1"/>
</dbReference>
<feature type="domain" description="Major facilitator superfamily (MFS) profile" evidence="10">
    <location>
        <begin position="25"/>
        <end position="479"/>
    </location>
</feature>
<dbReference type="EMBL" id="CP009285">
    <property type="protein sequence ID" value="AIQ58471.1"/>
    <property type="molecule type" value="Genomic_DNA"/>
</dbReference>
<feature type="transmembrane region" description="Helical" evidence="9">
    <location>
        <begin position="415"/>
        <end position="436"/>
    </location>
</feature>
<dbReference type="CDD" id="cd17503">
    <property type="entry name" value="MFS_LmrB_MDR_like"/>
    <property type="match status" value="1"/>
</dbReference>
<feature type="region of interest" description="Disordered" evidence="8">
    <location>
        <begin position="479"/>
        <end position="499"/>
    </location>
</feature>
<protein>
    <submittedName>
        <fullName evidence="11">MFS transporter</fullName>
    </submittedName>
</protein>
<keyword evidence="5 9" id="KW-0812">Transmembrane</keyword>
<keyword evidence="12" id="KW-1185">Reference proteome</keyword>
<feature type="transmembrane region" description="Helical" evidence="9">
    <location>
        <begin position="177"/>
        <end position="196"/>
    </location>
</feature>